<evidence type="ECO:0000259" key="7">
    <source>
        <dbReference type="Pfam" id="PF01694"/>
    </source>
</evidence>
<dbReference type="GO" id="GO:0016020">
    <property type="term" value="C:membrane"/>
    <property type="evidence" value="ECO:0007669"/>
    <property type="project" value="UniProtKB-SubCell"/>
</dbReference>
<keyword evidence="6" id="KW-0472">Membrane</keyword>
<dbReference type="Gene3D" id="1.20.1540.10">
    <property type="entry name" value="Rhomboid-like"/>
    <property type="match status" value="1"/>
</dbReference>
<reference evidence="8 9" key="1">
    <citation type="journal article" date="2020" name="ISME J.">
        <title>Uncovering the hidden diversity of litter-decomposition mechanisms in mushroom-forming fungi.</title>
        <authorList>
            <person name="Floudas D."/>
            <person name="Bentzer J."/>
            <person name="Ahren D."/>
            <person name="Johansson T."/>
            <person name="Persson P."/>
            <person name="Tunlid A."/>
        </authorList>
    </citation>
    <scope>NUCLEOTIDE SEQUENCE [LARGE SCALE GENOMIC DNA]</scope>
    <source>
        <strain evidence="8 9">CBS 291.85</strain>
    </source>
</reference>
<keyword evidence="5" id="KW-1133">Transmembrane helix</keyword>
<evidence type="ECO:0000256" key="1">
    <source>
        <dbReference type="ARBA" id="ARBA00004141"/>
    </source>
</evidence>
<evidence type="ECO:0000313" key="9">
    <source>
        <dbReference type="Proteomes" id="UP000559256"/>
    </source>
</evidence>
<protein>
    <recommendedName>
        <fullName evidence="7">Peptidase S54 rhomboid domain-containing protein</fullName>
    </recommendedName>
</protein>
<dbReference type="InterPro" id="IPR022764">
    <property type="entry name" value="Peptidase_S54_rhomboid_dom"/>
</dbReference>
<evidence type="ECO:0000256" key="5">
    <source>
        <dbReference type="ARBA" id="ARBA00022989"/>
    </source>
</evidence>
<accession>A0A8H5D3Y7</accession>
<dbReference type="Pfam" id="PF01694">
    <property type="entry name" value="Rhomboid"/>
    <property type="match status" value="1"/>
</dbReference>
<dbReference type="InterPro" id="IPR050925">
    <property type="entry name" value="Rhomboid_protease_S54"/>
</dbReference>
<feature type="domain" description="Peptidase S54 rhomboid" evidence="7">
    <location>
        <begin position="215"/>
        <end position="415"/>
    </location>
</feature>
<dbReference type="PANTHER" id="PTHR43731">
    <property type="entry name" value="RHOMBOID PROTEASE"/>
    <property type="match status" value="1"/>
</dbReference>
<comment type="caution">
    <text evidence="8">The sequence shown here is derived from an EMBL/GenBank/DDBJ whole genome shotgun (WGS) entry which is preliminary data.</text>
</comment>
<keyword evidence="3" id="KW-0812">Transmembrane</keyword>
<dbReference type="Proteomes" id="UP000559256">
    <property type="component" value="Unassembled WGS sequence"/>
</dbReference>
<dbReference type="OrthoDB" id="10260614at2759"/>
<evidence type="ECO:0000256" key="2">
    <source>
        <dbReference type="ARBA" id="ARBA00009045"/>
    </source>
</evidence>
<comment type="subcellular location">
    <subcellularLocation>
        <location evidence="1">Membrane</location>
        <topology evidence="1">Multi-pass membrane protein</topology>
    </subcellularLocation>
</comment>
<sequence>MLRASSRLWSLGCRQPLQIKCSRPFSARSLLRFPRNNYTTHQTFSESTSSSSSSQSANSAFENVPSLASKLGRPSVRNQVLFFLFGSSVAFAYCSFRTDLETALVLARLSAEAGISNLQSISNLALIKFQQKELIKELRAQYTYVTGEVPKLLRGWVSLIYLSVFQPYADASEGRRLCWKICLLNGGIWLLWKIRRLEPGMTRHFLHHPLSGLSYTLLTSTFSHSGFFHLLLNCLALESFGSAAYTYLQKSQNNNHPEELEATSVYHFMAFFLSAGVFASLVSHVVSVKFKYPRLIANLSSSASIPKTTDTWASAVASASATAAKSASTAAAPAVTNIPGSLGASGAIYACVTMSALAFPSAQISLVVPPSYPIDIQTGVGALVLLDVVGALRGWRILDHWAHLGGAAFGAMYWYCGPELWHRMKGTVSVKVVDKKEE</sequence>
<dbReference type="InterPro" id="IPR035952">
    <property type="entry name" value="Rhomboid-like_sf"/>
</dbReference>
<dbReference type="PANTHER" id="PTHR43731:SF14">
    <property type="entry name" value="PRESENILIN-ASSOCIATED RHOMBOID-LIKE PROTEIN, MITOCHONDRIAL"/>
    <property type="match status" value="1"/>
</dbReference>
<evidence type="ECO:0000256" key="4">
    <source>
        <dbReference type="ARBA" id="ARBA00022801"/>
    </source>
</evidence>
<dbReference type="GO" id="GO:0006465">
    <property type="term" value="P:signal peptide processing"/>
    <property type="evidence" value="ECO:0007669"/>
    <property type="project" value="TreeGrafter"/>
</dbReference>
<dbReference type="SUPFAM" id="SSF144091">
    <property type="entry name" value="Rhomboid-like"/>
    <property type="match status" value="1"/>
</dbReference>
<evidence type="ECO:0000313" key="8">
    <source>
        <dbReference type="EMBL" id="KAF5353070.1"/>
    </source>
</evidence>
<proteinExistence type="inferred from homology"/>
<gene>
    <name evidence="8" type="ORF">D9758_008762</name>
</gene>
<evidence type="ECO:0000256" key="6">
    <source>
        <dbReference type="ARBA" id="ARBA00023136"/>
    </source>
</evidence>
<dbReference type="EMBL" id="JAACJM010000064">
    <property type="protein sequence ID" value="KAF5353070.1"/>
    <property type="molecule type" value="Genomic_DNA"/>
</dbReference>
<organism evidence="8 9">
    <name type="scientific">Tetrapyrgos nigripes</name>
    <dbReference type="NCBI Taxonomy" id="182062"/>
    <lineage>
        <taxon>Eukaryota</taxon>
        <taxon>Fungi</taxon>
        <taxon>Dikarya</taxon>
        <taxon>Basidiomycota</taxon>
        <taxon>Agaricomycotina</taxon>
        <taxon>Agaricomycetes</taxon>
        <taxon>Agaricomycetidae</taxon>
        <taxon>Agaricales</taxon>
        <taxon>Marasmiineae</taxon>
        <taxon>Marasmiaceae</taxon>
        <taxon>Tetrapyrgos</taxon>
    </lineage>
</organism>
<keyword evidence="9" id="KW-1185">Reference proteome</keyword>
<dbReference type="AlphaFoldDB" id="A0A8H5D3Y7"/>
<name>A0A8H5D3Y7_9AGAR</name>
<evidence type="ECO:0000256" key="3">
    <source>
        <dbReference type="ARBA" id="ARBA00022692"/>
    </source>
</evidence>
<comment type="similarity">
    <text evidence="2">Belongs to the peptidase S54 family.</text>
</comment>
<keyword evidence="4" id="KW-0378">Hydrolase</keyword>
<dbReference type="GO" id="GO:0004252">
    <property type="term" value="F:serine-type endopeptidase activity"/>
    <property type="evidence" value="ECO:0007669"/>
    <property type="project" value="InterPro"/>
</dbReference>